<protein>
    <submittedName>
        <fullName evidence="3">Transposase</fullName>
    </submittedName>
</protein>
<comment type="caution">
    <text evidence="3">The sequence shown here is derived from an EMBL/GenBank/DDBJ whole genome shotgun (WGS) entry which is preliminary data.</text>
</comment>
<dbReference type="Pfam" id="PF13586">
    <property type="entry name" value="DDE_Tnp_1_2"/>
    <property type="match status" value="1"/>
</dbReference>
<keyword evidence="4" id="KW-1185">Reference proteome</keyword>
<dbReference type="EMBL" id="JAHHZF010000002">
    <property type="protein sequence ID" value="MBT9288605.1"/>
    <property type="molecule type" value="Genomic_DNA"/>
</dbReference>
<keyword evidence="1" id="KW-0812">Transmembrane</keyword>
<name>A0A947GDT3_9HYPH</name>
<feature type="transmembrane region" description="Helical" evidence="1">
    <location>
        <begin position="53"/>
        <end position="73"/>
    </location>
</feature>
<gene>
    <name evidence="3" type="ORF">KL771_04035</name>
</gene>
<feature type="domain" description="Transposase DDE" evidence="2">
    <location>
        <begin position="19"/>
        <end position="64"/>
    </location>
</feature>
<evidence type="ECO:0000313" key="4">
    <source>
        <dbReference type="Proteomes" id="UP000766595"/>
    </source>
</evidence>
<organism evidence="3 4">
    <name type="scientific">Prosthecodimorpha staleyi</name>
    <dbReference type="NCBI Taxonomy" id="2840188"/>
    <lineage>
        <taxon>Bacteria</taxon>
        <taxon>Pseudomonadati</taxon>
        <taxon>Pseudomonadota</taxon>
        <taxon>Alphaproteobacteria</taxon>
        <taxon>Hyphomicrobiales</taxon>
        <taxon>Ancalomicrobiaceae</taxon>
        <taxon>Prosthecodimorpha</taxon>
    </lineage>
</organism>
<keyword evidence="1" id="KW-1133">Transmembrane helix</keyword>
<sequence length="75" mass="9140">MDKAAYLDVVFEIIRRNEEKAYFPGLPRRWVVERSFGWLNRWRRLVRDYERHIDVSIAIIHVAMGGMLIWRTAHR</sequence>
<keyword evidence="1" id="KW-0472">Membrane</keyword>
<dbReference type="AlphaFoldDB" id="A0A947GDT3"/>
<accession>A0A947GDT3</accession>
<proteinExistence type="predicted"/>
<evidence type="ECO:0000259" key="2">
    <source>
        <dbReference type="Pfam" id="PF13586"/>
    </source>
</evidence>
<evidence type="ECO:0000313" key="3">
    <source>
        <dbReference type="EMBL" id="MBT9288605.1"/>
    </source>
</evidence>
<dbReference type="PANTHER" id="PTHR30007:SF0">
    <property type="entry name" value="TRANSPOSASE"/>
    <property type="match status" value="1"/>
</dbReference>
<dbReference type="PANTHER" id="PTHR30007">
    <property type="entry name" value="PHP DOMAIN PROTEIN"/>
    <property type="match status" value="1"/>
</dbReference>
<reference evidence="3 4" key="1">
    <citation type="submission" date="2021-06" db="EMBL/GenBank/DDBJ databases">
        <authorList>
            <person name="Grouzdev D.S."/>
            <person name="Koziaeva V."/>
        </authorList>
    </citation>
    <scope>NUCLEOTIDE SEQUENCE [LARGE SCALE GENOMIC DNA]</scope>
    <source>
        <strain evidence="3 4">22</strain>
    </source>
</reference>
<evidence type="ECO:0000256" key="1">
    <source>
        <dbReference type="SAM" id="Phobius"/>
    </source>
</evidence>
<dbReference type="InterPro" id="IPR025668">
    <property type="entry name" value="Tnp_DDE_dom"/>
</dbReference>
<dbReference type="Proteomes" id="UP000766595">
    <property type="component" value="Unassembled WGS sequence"/>
</dbReference>